<protein>
    <recommendedName>
        <fullName evidence="2">NAD(P)-binding domain-containing protein</fullName>
    </recommendedName>
</protein>
<name>A0A1X2AHK9_9MYCO</name>
<evidence type="ECO:0000313" key="3">
    <source>
        <dbReference type="EMBL" id="ORW50857.1"/>
    </source>
</evidence>
<evidence type="ECO:0000313" key="4">
    <source>
        <dbReference type="Proteomes" id="UP000193285"/>
    </source>
</evidence>
<dbReference type="STRING" id="767916.AWB91_18870"/>
<evidence type="ECO:0000259" key="2">
    <source>
        <dbReference type="Pfam" id="PF13460"/>
    </source>
</evidence>
<dbReference type="RefSeq" id="WP_085173354.1">
    <property type="nucleotide sequence ID" value="NZ_JACKVQ010000006.1"/>
</dbReference>
<comment type="caution">
    <text evidence="3">The sequence shown here is derived from an EMBL/GenBank/DDBJ whole genome shotgun (WGS) entry which is preliminary data.</text>
</comment>
<organism evidence="3 4">
    <name type="scientific">Mycobacterium paraense</name>
    <dbReference type="NCBI Taxonomy" id="767916"/>
    <lineage>
        <taxon>Bacteria</taxon>
        <taxon>Bacillati</taxon>
        <taxon>Actinomycetota</taxon>
        <taxon>Actinomycetes</taxon>
        <taxon>Mycobacteriales</taxon>
        <taxon>Mycobacteriaceae</taxon>
        <taxon>Mycobacterium</taxon>
        <taxon>Mycobacterium simiae complex</taxon>
    </lineage>
</organism>
<dbReference type="PANTHER" id="PTHR43615">
    <property type="entry name" value="PHOSPHOENOLPYRUVATE SYNTHASE-RELATED"/>
    <property type="match status" value="1"/>
</dbReference>
<gene>
    <name evidence="3" type="ORF">AWB90_06295</name>
</gene>
<dbReference type="Pfam" id="PF13460">
    <property type="entry name" value="NAD_binding_10"/>
    <property type="match status" value="1"/>
</dbReference>
<dbReference type="PANTHER" id="PTHR43615:SF1">
    <property type="entry name" value="PPDK_N DOMAIN-CONTAINING PROTEIN"/>
    <property type="match status" value="1"/>
</dbReference>
<proteinExistence type="predicted"/>
<dbReference type="Proteomes" id="UP000193285">
    <property type="component" value="Unassembled WGS sequence"/>
</dbReference>
<reference evidence="3 4" key="1">
    <citation type="journal article" date="2015" name="Emerg. Microbes Infect.">
        <title>Characterization of 17 strains belonging to the Mycobacterium simiae complex and description of Mycobacterium paraense sp. nov.</title>
        <authorList>
            <person name="Fusco da Costa A.R."/>
            <person name="Fedrizzi T."/>
            <person name="Lopes M.L."/>
            <person name="Pecorari M."/>
            <person name="Oliveira da Costa W.L."/>
            <person name="Giacobazzi E."/>
            <person name="da Costa Bahia J.R."/>
            <person name="De Sanctis V."/>
            <person name="Batista Lima K.V."/>
            <person name="Bertorelli R."/>
            <person name="Grottola A."/>
            <person name="Fabio A."/>
            <person name="Mariottini A."/>
            <person name="Ferretti P."/>
            <person name="Di Leva F."/>
            <person name="Fregni Serpini G."/>
            <person name="Tagliazucchi S."/>
            <person name="Rumpianesi F."/>
            <person name="Jousson O."/>
            <person name="Segata N."/>
            <person name="Tortoli E."/>
        </authorList>
    </citation>
    <scope>NUCLEOTIDE SEQUENCE [LARGE SCALE GENOMIC DNA]</scope>
    <source>
        <strain evidence="3 4">IEC33</strain>
    </source>
</reference>
<dbReference type="SUPFAM" id="SSF51735">
    <property type="entry name" value="NAD(P)-binding Rossmann-fold domains"/>
    <property type="match status" value="1"/>
</dbReference>
<dbReference type="AlphaFoldDB" id="A0A1X2AHK9"/>
<feature type="domain" description="NAD(P)-binding" evidence="2">
    <location>
        <begin position="8"/>
        <end position="105"/>
    </location>
</feature>
<dbReference type="InterPro" id="IPR051549">
    <property type="entry name" value="PEP_Utilizing_Enz"/>
</dbReference>
<sequence length="711" mass="75372">MQILVTDATGAVGRLVARQLLAAGHTVTGIAERPHPYLDPGVEFVCAPLRHPVLQDLADEADAVVHLASIDASAPGSAGIDGVAHVTDAAARAGARLLFVSQAAGRPELYRPAEELVSTSWAPSLVVRIAPPVGRQLDWMVCRTVATLLRAKVSNQPIRVLHLDDLVRFLVSSVNTDRTGVVDLATPDTTNVVTAWRLLRSVDPRARLNRVPSWPQLTPALDIAAVQEDWGFEFGWHALDAIADTARGLVGRRLQAAGAVSHDRQLALPVEVLPRPRPSDDLRSAAPDGMEGEFDDRIDPRFPVFSAARLAEALPGPLTPMTLDVQLSGLRTASRVMGHVLALGGVVDDEWGSRAIAVFGHRAYVGVSANVVAAAQLPGWDQDAVARHALVDQPQVGDVLPFGEPKLAEGALGSMAKAVVAARSLALMRRLKPDTRAYSAAAAVEHLDPAQLAALPDAALEVRVRLLRDRIHQGWILTALWLIDSGVTAAALDHSRAASRISGIGMIVESTRVAAETAELAAALRGDPPLRALAAEGNVGSIRALSPGAAGALDGAVARIGHRGPGEAELAGRVFSDNPAMLLVAAAEVAEAAEAAATGAAPVDPGSPRTLARRMAANARESRELALDSTIRFTHELRMTLRELGSRRVAADLFDAVDDVYYLTCDELVTMPADARLRIKRRRAERDRLQAQRPPDVIDGAWTPVDPVGGA</sequence>
<feature type="region of interest" description="Disordered" evidence="1">
    <location>
        <begin position="686"/>
        <end position="711"/>
    </location>
</feature>
<dbReference type="OrthoDB" id="9765468at2"/>
<dbReference type="InterPro" id="IPR036291">
    <property type="entry name" value="NAD(P)-bd_dom_sf"/>
</dbReference>
<dbReference type="InterPro" id="IPR016040">
    <property type="entry name" value="NAD(P)-bd_dom"/>
</dbReference>
<evidence type="ECO:0000256" key="1">
    <source>
        <dbReference type="SAM" id="MobiDB-lite"/>
    </source>
</evidence>
<dbReference type="NCBIfam" id="NF008972">
    <property type="entry name" value="PRK12320.1"/>
    <property type="match status" value="1"/>
</dbReference>
<dbReference type="EMBL" id="LQPN01000030">
    <property type="protein sequence ID" value="ORW50857.1"/>
    <property type="molecule type" value="Genomic_DNA"/>
</dbReference>
<accession>A0A1X2AHK9</accession>
<dbReference type="Gene3D" id="3.40.50.720">
    <property type="entry name" value="NAD(P)-binding Rossmann-like Domain"/>
    <property type="match status" value="1"/>
</dbReference>